<reference evidence="1" key="1">
    <citation type="submission" date="2022-05" db="EMBL/GenBank/DDBJ databases">
        <title>Chromosome-level genome of Chaenocephalus aceratus.</title>
        <authorList>
            <person name="Park H."/>
        </authorList>
    </citation>
    <scope>NUCLEOTIDE SEQUENCE</scope>
    <source>
        <strain evidence="1">KU_202001</strain>
    </source>
</reference>
<comment type="caution">
    <text evidence="1">The sequence shown here is derived from an EMBL/GenBank/DDBJ whole genome shotgun (WGS) entry which is preliminary data.</text>
</comment>
<dbReference type="EMBL" id="CM043796">
    <property type="protein sequence ID" value="KAI4816351.1"/>
    <property type="molecule type" value="Genomic_DNA"/>
</dbReference>
<name>A0ACB9WSS8_CHAAC</name>
<evidence type="ECO:0000313" key="1">
    <source>
        <dbReference type="EMBL" id="KAI4816351.1"/>
    </source>
</evidence>
<sequence>MEGMLTFLWLRLLGRTQCQPADPQLPGEKETEAAGNCREEDTVPSLDSKEISRTDRPKKNTVYILVAPPTALQQSNAVPKYSLPELLVSVLWVSVYPVQPPRAAGLSAVGLCVPSTASQSCWSQCCGSLCTQCWLTELLVSVLWVSVYPVLAH</sequence>
<gene>
    <name evidence="1" type="ORF">KUCAC02_008678</name>
</gene>
<evidence type="ECO:0000313" key="2">
    <source>
        <dbReference type="Proteomes" id="UP001057452"/>
    </source>
</evidence>
<accession>A0ACB9WSS8</accession>
<protein>
    <submittedName>
        <fullName evidence="1">Uncharacterized protein</fullName>
    </submittedName>
</protein>
<organism evidence="1 2">
    <name type="scientific">Chaenocephalus aceratus</name>
    <name type="common">Blackfin icefish</name>
    <name type="synonym">Chaenichthys aceratus</name>
    <dbReference type="NCBI Taxonomy" id="36190"/>
    <lineage>
        <taxon>Eukaryota</taxon>
        <taxon>Metazoa</taxon>
        <taxon>Chordata</taxon>
        <taxon>Craniata</taxon>
        <taxon>Vertebrata</taxon>
        <taxon>Euteleostomi</taxon>
        <taxon>Actinopterygii</taxon>
        <taxon>Neopterygii</taxon>
        <taxon>Teleostei</taxon>
        <taxon>Neoteleostei</taxon>
        <taxon>Acanthomorphata</taxon>
        <taxon>Eupercaria</taxon>
        <taxon>Perciformes</taxon>
        <taxon>Notothenioidei</taxon>
        <taxon>Channichthyidae</taxon>
        <taxon>Chaenocephalus</taxon>
    </lineage>
</organism>
<keyword evidence="2" id="KW-1185">Reference proteome</keyword>
<proteinExistence type="predicted"/>
<dbReference type="Proteomes" id="UP001057452">
    <property type="component" value="Chromosome 12"/>
</dbReference>